<protein>
    <submittedName>
        <fullName evidence="3">T9SS C-terminal target domain-containing protein</fullName>
    </submittedName>
</protein>
<organism evidence="3 4">
    <name type="scientific">Larkinella punicea</name>
    <dbReference type="NCBI Taxonomy" id="2315727"/>
    <lineage>
        <taxon>Bacteria</taxon>
        <taxon>Pseudomonadati</taxon>
        <taxon>Bacteroidota</taxon>
        <taxon>Cytophagia</taxon>
        <taxon>Cytophagales</taxon>
        <taxon>Spirosomataceae</taxon>
        <taxon>Larkinella</taxon>
    </lineage>
</organism>
<dbReference type="EMBL" id="QOWE01000010">
    <property type="protein sequence ID" value="RCR69053.1"/>
    <property type="molecule type" value="Genomic_DNA"/>
</dbReference>
<name>A0A368JR48_9BACT</name>
<dbReference type="RefSeq" id="WP_114406690.1">
    <property type="nucleotide sequence ID" value="NZ_QOWE01000010.1"/>
</dbReference>
<keyword evidence="4" id="KW-1185">Reference proteome</keyword>
<dbReference type="NCBIfam" id="TIGR04183">
    <property type="entry name" value="Por_Secre_tail"/>
    <property type="match status" value="1"/>
</dbReference>
<keyword evidence="1" id="KW-0732">Signal</keyword>
<evidence type="ECO:0000256" key="1">
    <source>
        <dbReference type="SAM" id="SignalP"/>
    </source>
</evidence>
<feature type="signal peptide" evidence="1">
    <location>
        <begin position="1"/>
        <end position="22"/>
    </location>
</feature>
<dbReference type="AlphaFoldDB" id="A0A368JR48"/>
<dbReference type="Gene3D" id="2.60.40.3080">
    <property type="match status" value="1"/>
</dbReference>
<feature type="domain" description="Secretion system C-terminal sorting" evidence="2">
    <location>
        <begin position="39"/>
        <end position="112"/>
    </location>
</feature>
<evidence type="ECO:0000313" key="3">
    <source>
        <dbReference type="EMBL" id="RCR69053.1"/>
    </source>
</evidence>
<proteinExistence type="predicted"/>
<evidence type="ECO:0000313" key="4">
    <source>
        <dbReference type="Proteomes" id="UP000253383"/>
    </source>
</evidence>
<sequence>MKSIIASAFLALTVATTSSSFAADHKETAGAQSTYQSVVYPVINTSKIRVNVNKDKNAKINVTLKNESGEILASEKLGKGHESSAIRFDLNQLQDGIYQVEISDGNTKQVKEVKLQTSSPTVTTERHIAMN</sequence>
<reference evidence="3 4" key="1">
    <citation type="submission" date="2018-07" db="EMBL/GenBank/DDBJ databases">
        <title>Genome analysis of Larkinella rosea.</title>
        <authorList>
            <person name="Zhou Z."/>
            <person name="Wang G."/>
        </authorList>
    </citation>
    <scope>NUCLEOTIDE SEQUENCE [LARGE SCALE GENOMIC DNA]</scope>
    <source>
        <strain evidence="4">zzj9</strain>
    </source>
</reference>
<dbReference type="OrthoDB" id="956622at2"/>
<accession>A0A368JR48</accession>
<evidence type="ECO:0000259" key="2">
    <source>
        <dbReference type="Pfam" id="PF18962"/>
    </source>
</evidence>
<feature type="chain" id="PRO_5016902647" evidence="1">
    <location>
        <begin position="23"/>
        <end position="131"/>
    </location>
</feature>
<dbReference type="Pfam" id="PF18962">
    <property type="entry name" value="Por_Secre_tail"/>
    <property type="match status" value="1"/>
</dbReference>
<dbReference type="Proteomes" id="UP000253383">
    <property type="component" value="Unassembled WGS sequence"/>
</dbReference>
<gene>
    <name evidence="3" type="ORF">DUE52_14315</name>
</gene>
<dbReference type="InterPro" id="IPR026444">
    <property type="entry name" value="Secre_tail"/>
</dbReference>
<comment type="caution">
    <text evidence="3">The sequence shown here is derived from an EMBL/GenBank/DDBJ whole genome shotgun (WGS) entry which is preliminary data.</text>
</comment>